<evidence type="ECO:0000313" key="4">
    <source>
        <dbReference type="Proteomes" id="UP000480570"/>
    </source>
</evidence>
<feature type="domain" description="Phage conserved hypothetical protein C-terminal" evidence="2">
    <location>
        <begin position="163"/>
        <end position="235"/>
    </location>
</feature>
<dbReference type="InterPro" id="IPR011741">
    <property type="entry name" value="Phg_2220_C"/>
</dbReference>
<reference evidence="3 4" key="1">
    <citation type="journal article" date="2019" name="Appl. Environ. Microbiol.">
        <title>Genetic determinants of hydroxycinnamic acid metabolism in heterofermentative lactobacilli.</title>
        <authorList>
            <person name="Gaur G."/>
            <person name="Oh J.H."/>
            <person name="Filannino P."/>
            <person name="Gobbetti M."/>
            <person name="van Pijkeren J.P."/>
            <person name="Ganzle M.G."/>
        </authorList>
    </citation>
    <scope>NUCLEOTIDE SEQUENCE [LARGE SCALE GENOMIC DNA]</scope>
    <source>
        <strain evidence="3 4">FUA3583</strain>
    </source>
</reference>
<name>A0A7C9NN09_9LACO</name>
<comment type="caution">
    <text evidence="3">The sequence shown here is derived from an EMBL/GenBank/DDBJ whole genome shotgun (WGS) entry which is preliminary data.</text>
</comment>
<protein>
    <submittedName>
        <fullName evidence="3">DNA replication protein</fullName>
    </submittedName>
</protein>
<accession>A0A7C9NN09</accession>
<organism evidence="3 4">
    <name type="scientific">Furfurilactobacillus rossiae</name>
    <dbReference type="NCBI Taxonomy" id="231049"/>
    <lineage>
        <taxon>Bacteria</taxon>
        <taxon>Bacillati</taxon>
        <taxon>Bacillota</taxon>
        <taxon>Bacilli</taxon>
        <taxon>Lactobacillales</taxon>
        <taxon>Lactobacillaceae</taxon>
        <taxon>Furfurilactobacillus</taxon>
    </lineage>
</organism>
<dbReference type="Pfam" id="PF09524">
    <property type="entry name" value="Phg_2220_C"/>
    <property type="match status" value="1"/>
</dbReference>
<evidence type="ECO:0000256" key="1">
    <source>
        <dbReference type="SAM" id="MobiDB-lite"/>
    </source>
</evidence>
<dbReference type="EMBL" id="WEZT01000002">
    <property type="protein sequence ID" value="MYV04431.1"/>
    <property type="molecule type" value="Genomic_DNA"/>
</dbReference>
<sequence length="255" mass="29438">MAQRRMFSKKITDTDKFLEMPLSSQSLYFHLNMHADDDGFVANPNSVKRMTGAHDDDLKLLIAKQFIFVFESGVVVIRDWKIHNYIAKDRYTKTIYSDEKQQLSEDANGAYSLNTGDDSDLYTERIQPVDGLETQVRLGKDRLGKDSKEHSPAIAEQFPWQSVIDYLNEKTGKHFKHTAANKTLIMARHKEGYNADDMRKVIDNKTADWLKDSKMNKFLQPSTLFRASKFEGYLNQTSSVPQPDPHMNLDKMEDF</sequence>
<evidence type="ECO:0000259" key="2">
    <source>
        <dbReference type="Pfam" id="PF09524"/>
    </source>
</evidence>
<evidence type="ECO:0000313" key="3">
    <source>
        <dbReference type="EMBL" id="MYV04431.1"/>
    </source>
</evidence>
<dbReference type="AlphaFoldDB" id="A0A7C9NN09"/>
<gene>
    <name evidence="3" type="ORF">GB992_00705</name>
</gene>
<proteinExistence type="predicted"/>
<feature type="region of interest" description="Disordered" evidence="1">
    <location>
        <begin position="236"/>
        <end position="255"/>
    </location>
</feature>
<dbReference type="Proteomes" id="UP000480570">
    <property type="component" value="Unassembled WGS sequence"/>
</dbReference>
<dbReference type="NCBIfam" id="TIGR02220">
    <property type="entry name" value="phg_TIGR02220"/>
    <property type="match status" value="1"/>
</dbReference>